<keyword evidence="5 8" id="KW-0862">Zinc</keyword>
<feature type="compositionally biased region" description="Basic and acidic residues" evidence="9">
    <location>
        <begin position="1075"/>
        <end position="1086"/>
    </location>
</feature>
<dbReference type="SMART" id="SM00033">
    <property type="entry name" value="CH"/>
    <property type="match status" value="1"/>
</dbReference>
<comment type="subcellular location">
    <subcellularLocation>
        <location evidence="1">Endosome</location>
    </subcellularLocation>
</comment>
<dbReference type="CDD" id="cd09400">
    <property type="entry name" value="LIM_like_1"/>
    <property type="match status" value="1"/>
</dbReference>
<evidence type="ECO:0000256" key="9">
    <source>
        <dbReference type="SAM" id="MobiDB-lite"/>
    </source>
</evidence>
<dbReference type="OrthoDB" id="10017054at2759"/>
<dbReference type="PROSITE" id="PS51848">
    <property type="entry name" value="BMERB"/>
    <property type="match status" value="1"/>
</dbReference>
<feature type="compositionally biased region" description="Polar residues" evidence="9">
    <location>
        <begin position="112"/>
        <end position="121"/>
    </location>
</feature>
<keyword evidence="6 8" id="KW-0440">LIM domain</keyword>
<keyword evidence="7" id="KW-0175">Coiled coil</keyword>
<evidence type="ECO:0000313" key="17">
    <source>
        <dbReference type="RefSeq" id="XP_034251870.1"/>
    </source>
</evidence>
<dbReference type="RefSeq" id="XP_034251868.1">
    <property type="nucleotide sequence ID" value="XM_034395977.1"/>
</dbReference>
<name>A0A6P9A240_THRPL</name>
<dbReference type="Pfam" id="PF12130">
    <property type="entry name" value="bMERB_dom"/>
    <property type="match status" value="1"/>
</dbReference>
<dbReference type="FunFam" id="1.10.418.10:FF:000023">
    <property type="entry name" value="EH domain-binding protein 1 isoform X1"/>
    <property type="match status" value="1"/>
</dbReference>
<dbReference type="CDD" id="cd21253">
    <property type="entry name" value="CH_MICALL2"/>
    <property type="match status" value="1"/>
</dbReference>
<evidence type="ECO:0000256" key="1">
    <source>
        <dbReference type="ARBA" id="ARBA00004177"/>
    </source>
</evidence>
<reference evidence="14 15" key="1">
    <citation type="submission" date="2025-04" db="UniProtKB">
        <authorList>
            <consortium name="RefSeq"/>
        </authorList>
    </citation>
    <scope>IDENTIFICATION</scope>
    <source>
        <tissue evidence="14 15">Total insect</tissue>
    </source>
</reference>
<feature type="region of interest" description="Disordered" evidence="9">
    <location>
        <begin position="229"/>
        <end position="248"/>
    </location>
</feature>
<dbReference type="PANTHER" id="PTHR23167">
    <property type="entry name" value="CALPONIN HOMOLOGY DOMAIN-CONTAINING PROTEIN DDB_G0272472-RELATED"/>
    <property type="match status" value="1"/>
</dbReference>
<dbReference type="Proteomes" id="UP000515158">
    <property type="component" value="Unplaced"/>
</dbReference>
<evidence type="ECO:0000259" key="11">
    <source>
        <dbReference type="PROSITE" id="PS50023"/>
    </source>
</evidence>
<dbReference type="SMART" id="SM00132">
    <property type="entry name" value="LIM"/>
    <property type="match status" value="1"/>
</dbReference>
<keyword evidence="3 8" id="KW-0479">Metal-binding</keyword>
<evidence type="ECO:0000256" key="4">
    <source>
        <dbReference type="ARBA" id="ARBA00022753"/>
    </source>
</evidence>
<dbReference type="AlphaFoldDB" id="A0A6P9A240"/>
<gene>
    <name evidence="14 15 16 17" type="primary">LOC117651707</name>
</gene>
<organism evidence="15">
    <name type="scientific">Thrips palmi</name>
    <name type="common">Melon thrips</name>
    <dbReference type="NCBI Taxonomy" id="161013"/>
    <lineage>
        <taxon>Eukaryota</taxon>
        <taxon>Metazoa</taxon>
        <taxon>Ecdysozoa</taxon>
        <taxon>Arthropoda</taxon>
        <taxon>Hexapoda</taxon>
        <taxon>Insecta</taxon>
        <taxon>Pterygota</taxon>
        <taxon>Neoptera</taxon>
        <taxon>Paraneoptera</taxon>
        <taxon>Thysanoptera</taxon>
        <taxon>Terebrantia</taxon>
        <taxon>Thripoidea</taxon>
        <taxon>Thripidae</taxon>
        <taxon>Thrips</taxon>
    </lineage>
</organism>
<feature type="compositionally biased region" description="Polar residues" evidence="9">
    <location>
        <begin position="401"/>
        <end position="418"/>
    </location>
</feature>
<keyword evidence="13" id="KW-1185">Reference proteome</keyword>
<dbReference type="Gene3D" id="1.10.418.10">
    <property type="entry name" value="Calponin-like domain"/>
    <property type="match status" value="1"/>
</dbReference>
<keyword evidence="2" id="KW-0597">Phosphoprotein</keyword>
<dbReference type="InterPro" id="IPR036872">
    <property type="entry name" value="CH_dom_sf"/>
</dbReference>
<feature type="domain" description="Calponin-homology (CH)" evidence="10">
    <location>
        <begin position="4"/>
        <end position="110"/>
    </location>
</feature>
<feature type="region of interest" description="Disordered" evidence="9">
    <location>
        <begin position="112"/>
        <end position="167"/>
    </location>
</feature>
<evidence type="ECO:0000256" key="6">
    <source>
        <dbReference type="ARBA" id="ARBA00023038"/>
    </source>
</evidence>
<feature type="domain" description="BMERB" evidence="12">
    <location>
        <begin position="885"/>
        <end position="1045"/>
    </location>
</feature>
<evidence type="ECO:0000256" key="2">
    <source>
        <dbReference type="ARBA" id="ARBA00022553"/>
    </source>
</evidence>
<dbReference type="PROSITE" id="PS50023">
    <property type="entry name" value="LIM_DOMAIN_2"/>
    <property type="match status" value="1"/>
</dbReference>
<evidence type="ECO:0000313" key="13">
    <source>
        <dbReference type="Proteomes" id="UP000515158"/>
    </source>
</evidence>
<proteinExistence type="predicted"/>
<evidence type="ECO:0000259" key="12">
    <source>
        <dbReference type="PROSITE" id="PS51848"/>
    </source>
</evidence>
<feature type="compositionally biased region" description="Basic and acidic residues" evidence="9">
    <location>
        <begin position="661"/>
        <end position="673"/>
    </location>
</feature>
<feature type="region of interest" description="Disordered" evidence="9">
    <location>
        <begin position="393"/>
        <end position="418"/>
    </location>
</feature>
<dbReference type="InterPro" id="IPR022735">
    <property type="entry name" value="bMERB_dom"/>
</dbReference>
<evidence type="ECO:0000313" key="14">
    <source>
        <dbReference type="RefSeq" id="XP_034251867.1"/>
    </source>
</evidence>
<feature type="compositionally biased region" description="Basic residues" evidence="9">
    <location>
        <begin position="1065"/>
        <end position="1074"/>
    </location>
</feature>
<dbReference type="PANTHER" id="PTHR23167:SF84">
    <property type="entry name" value="ALPHA ACTININ 3-RELATED"/>
    <property type="match status" value="1"/>
</dbReference>
<evidence type="ECO:0000256" key="5">
    <source>
        <dbReference type="ARBA" id="ARBA00022833"/>
    </source>
</evidence>
<dbReference type="KEGG" id="tpal:117651707"/>
<evidence type="ECO:0000256" key="8">
    <source>
        <dbReference type="PROSITE-ProRule" id="PRU00125"/>
    </source>
</evidence>
<dbReference type="RefSeq" id="XP_034251869.1">
    <property type="nucleotide sequence ID" value="XM_034395978.1"/>
</dbReference>
<sequence length="1110" mass="123453">MGEKRGTKALEVWCKRVTEGYPGVKVENMTTSWRDGLAFCALIHHFRPDLIDFDSLDKRDVYRNNELAFRIAERHLGIPALLDAEDMVEYEVPDRLSMLTYLSQFYQTFVSQQGHSPNSRTPVKRSSVSPMLSSSPDLSPSMSPTSSSPPTKVAARGVTVGSSSRPAHDSCTHCGLPVFLAERLLVGSKRALYHRTCFRCARCSAQLTLANCYETEDGGFCCETCPDEELDKSDTSSQGTDRIDFSDGKSESLCSAEVNHKSFQRSLSDDEKTESQQARAANFSDEYSALFESTVESSHRKKSETNSITDKASLAIPQEVPNDLLSKSDESSQKSLQNPIVYSRCNEGPTDSDPVGQCDELSMCQSTKEGTEHLHQDFAECERPLSGIKQKGIESDAPTEVNVNSPSFNSDSGVHQSPISVSTEHSEVNNCTKDSKISSAGSSASSIVKMRRMLFEGDNTNTKVENVTPLRKLNKVKSGEVCNVEMGDATLIDKKVEVVLVSEDCVVSTKDRIAEKDEISDGIVLDIKADCELSKGELESSVHSADGEKIPADKIDREENLTVKGEFVAKLQKDVVEKEEKDTVAPDFSASVKPSVSPRKTSLPHKHPDKVPLQEEKEEYPVELNPFGDEDEEEAAQTVPKVVKVESNNPFGSSDEEDEEVVLRKKSVPEKPPRPPPPLTNLQSGRPATMATVPSVSPVPAQRRVIPAPVSLNPFWSDGEEPEDDSASTPVPLPRMTVSRLTPEPSPRPRTTIGTPQKLLNSSGKFGSSSSLTSMVSNTGTHRRSKKPAPAPPSLTADSSSYRGSLPPSPNPSIRSPHKRKTRPAPQPPTALGTAEKTASLDGRKLQKDEANRNTQATDKEEPSLPRDKSTFGQWKRKKGPAPPRPVPQRRQVRAMPIKELRRELDDIEIKQLELERQGVKLEQTIRGKFDEAPSLNESSMTPDVEDLVIQLFELVNEKNELFRKQAELMYLRRQHRLEEEHAELEYQIRCLMEQPERNKTDIMKAREEELIQRLVEVVERRNEIIECLEMDRLREAEEDQSIHTRLGLFAAKNTADLQQTSPSKSKKEKKKKKEKDSKKKKVDADKDIDEVEAAAAAAVKEKKSKKKWF</sequence>
<evidence type="ECO:0000313" key="16">
    <source>
        <dbReference type="RefSeq" id="XP_034251869.1"/>
    </source>
</evidence>
<dbReference type="InterPro" id="IPR001781">
    <property type="entry name" value="Znf_LIM"/>
</dbReference>
<dbReference type="Pfam" id="PF00307">
    <property type="entry name" value="CH"/>
    <property type="match status" value="1"/>
</dbReference>
<evidence type="ECO:0000256" key="3">
    <source>
        <dbReference type="ARBA" id="ARBA00022723"/>
    </source>
</evidence>
<dbReference type="SMART" id="SM01203">
    <property type="entry name" value="DUF3585"/>
    <property type="match status" value="1"/>
</dbReference>
<feature type="region of interest" description="Disordered" evidence="9">
    <location>
        <begin position="295"/>
        <end position="353"/>
    </location>
</feature>
<dbReference type="InterPro" id="IPR001715">
    <property type="entry name" value="CH_dom"/>
</dbReference>
<accession>A0A6P9A240</accession>
<feature type="compositionally biased region" description="Low complexity" evidence="9">
    <location>
        <begin position="758"/>
        <end position="777"/>
    </location>
</feature>
<feature type="domain" description="LIM zinc-binding" evidence="11">
    <location>
        <begin position="169"/>
        <end position="232"/>
    </location>
</feature>
<dbReference type="InterPro" id="IPR050540">
    <property type="entry name" value="F-actin_Monoox_Mical"/>
</dbReference>
<dbReference type="Gene3D" id="2.10.110.10">
    <property type="entry name" value="Cysteine Rich Protein"/>
    <property type="match status" value="1"/>
</dbReference>
<dbReference type="GO" id="GO:0046872">
    <property type="term" value="F:metal ion binding"/>
    <property type="evidence" value="ECO:0007669"/>
    <property type="project" value="UniProtKB-KW"/>
</dbReference>
<feature type="region of interest" description="Disordered" evidence="9">
    <location>
        <begin position="578"/>
        <end position="893"/>
    </location>
</feature>
<keyword evidence="4" id="KW-0967">Endosome</keyword>
<evidence type="ECO:0000256" key="7">
    <source>
        <dbReference type="ARBA" id="ARBA00023054"/>
    </source>
</evidence>
<dbReference type="SUPFAM" id="SSF47576">
    <property type="entry name" value="Calponin-homology domain, CH-domain"/>
    <property type="match status" value="1"/>
</dbReference>
<feature type="compositionally biased region" description="Basic and acidic residues" evidence="9">
    <location>
        <begin position="842"/>
        <end position="870"/>
    </location>
</feature>
<dbReference type="GO" id="GO:0005768">
    <property type="term" value="C:endosome"/>
    <property type="evidence" value="ECO:0007669"/>
    <property type="project" value="UniProtKB-SubCell"/>
</dbReference>
<feature type="compositionally biased region" description="Low complexity" evidence="9">
    <location>
        <begin position="126"/>
        <end position="151"/>
    </location>
</feature>
<dbReference type="GeneID" id="117651707"/>
<feature type="region of interest" description="Disordered" evidence="9">
    <location>
        <begin position="1054"/>
        <end position="1088"/>
    </location>
</feature>
<dbReference type="PROSITE" id="PS00478">
    <property type="entry name" value="LIM_DOMAIN_1"/>
    <property type="match status" value="1"/>
</dbReference>
<dbReference type="Pfam" id="PF00412">
    <property type="entry name" value="LIM"/>
    <property type="match status" value="1"/>
</dbReference>
<dbReference type="RefSeq" id="XP_034251870.1">
    <property type="nucleotide sequence ID" value="XM_034395979.1"/>
</dbReference>
<dbReference type="RefSeq" id="XP_034251867.1">
    <property type="nucleotide sequence ID" value="XM_034395976.1"/>
</dbReference>
<evidence type="ECO:0000259" key="10">
    <source>
        <dbReference type="PROSITE" id="PS50021"/>
    </source>
</evidence>
<protein>
    <submittedName>
        <fullName evidence="14 15">MICAL-like protein 1 isoform X1</fullName>
    </submittedName>
</protein>
<evidence type="ECO:0000313" key="15">
    <source>
        <dbReference type="RefSeq" id="XP_034251868.1"/>
    </source>
</evidence>
<dbReference type="PROSITE" id="PS50021">
    <property type="entry name" value="CH"/>
    <property type="match status" value="1"/>
</dbReference>